<dbReference type="EMBL" id="JACHJJ010000025">
    <property type="protein sequence ID" value="MBB5966671.1"/>
    <property type="molecule type" value="Genomic_DNA"/>
</dbReference>
<reference evidence="3 4" key="1">
    <citation type="submission" date="2020-08" db="EMBL/GenBank/DDBJ databases">
        <title>Genomic Encyclopedia of Type Strains, Phase III (KMG-III): the genomes of soil and plant-associated and newly described type strains.</title>
        <authorList>
            <person name="Whitman W."/>
        </authorList>
    </citation>
    <scope>NUCLEOTIDE SEQUENCE [LARGE SCALE GENOMIC DNA]</scope>
    <source>
        <strain evidence="3 4">CECT 3303</strain>
    </source>
</reference>
<dbReference type="PANTHER" id="PTHR30204:SF93">
    <property type="entry name" value="HTH MERR-TYPE DOMAIN-CONTAINING PROTEIN"/>
    <property type="match status" value="1"/>
</dbReference>
<keyword evidence="1 3" id="KW-0238">DNA-binding</keyword>
<dbReference type="InterPro" id="IPR047057">
    <property type="entry name" value="MerR_fam"/>
</dbReference>
<evidence type="ECO:0000256" key="1">
    <source>
        <dbReference type="ARBA" id="ARBA00023125"/>
    </source>
</evidence>
<dbReference type="SMART" id="SM00422">
    <property type="entry name" value="HTH_MERR"/>
    <property type="match status" value="2"/>
</dbReference>
<dbReference type="Pfam" id="PF13411">
    <property type="entry name" value="MerR_1"/>
    <property type="match status" value="1"/>
</dbReference>
<dbReference type="RefSeq" id="WP_184946957.1">
    <property type="nucleotide sequence ID" value="NZ_BAAAWZ010000001.1"/>
</dbReference>
<evidence type="ECO:0000313" key="4">
    <source>
        <dbReference type="Proteomes" id="UP000562352"/>
    </source>
</evidence>
<dbReference type="InterPro" id="IPR000551">
    <property type="entry name" value="MerR-type_HTH_dom"/>
</dbReference>
<comment type="caution">
    <text evidence="3">The sequence shown here is derived from an EMBL/GenBank/DDBJ whole genome shotgun (WGS) entry which is preliminary data.</text>
</comment>
<accession>A0A841D8Z8</accession>
<organism evidence="3 4">
    <name type="scientific">Planomonospora venezuelensis</name>
    <dbReference type="NCBI Taxonomy" id="1999"/>
    <lineage>
        <taxon>Bacteria</taxon>
        <taxon>Bacillati</taxon>
        <taxon>Actinomycetota</taxon>
        <taxon>Actinomycetes</taxon>
        <taxon>Streptosporangiales</taxon>
        <taxon>Streptosporangiaceae</taxon>
        <taxon>Planomonospora</taxon>
    </lineage>
</organism>
<gene>
    <name evidence="3" type="ORF">FHS22_005963</name>
</gene>
<evidence type="ECO:0000259" key="2">
    <source>
        <dbReference type="PROSITE" id="PS50937"/>
    </source>
</evidence>
<dbReference type="PROSITE" id="PS50937">
    <property type="entry name" value="HTH_MERR_2"/>
    <property type="match status" value="2"/>
</dbReference>
<dbReference type="GO" id="GO:0003700">
    <property type="term" value="F:DNA-binding transcription factor activity"/>
    <property type="evidence" value="ECO:0007669"/>
    <property type="project" value="InterPro"/>
</dbReference>
<dbReference type="GO" id="GO:0003677">
    <property type="term" value="F:DNA binding"/>
    <property type="evidence" value="ECO:0007669"/>
    <property type="project" value="UniProtKB-KW"/>
</dbReference>
<dbReference type="Pfam" id="PF00376">
    <property type="entry name" value="MerR"/>
    <property type="match status" value="1"/>
</dbReference>
<proteinExistence type="predicted"/>
<feature type="domain" description="HTH merR-type" evidence="2">
    <location>
        <begin position="131"/>
        <end position="200"/>
    </location>
</feature>
<dbReference type="PANTHER" id="PTHR30204">
    <property type="entry name" value="REDOX-CYCLING DRUG-SENSING TRANSCRIPTIONAL ACTIVATOR SOXR"/>
    <property type="match status" value="1"/>
</dbReference>
<sequence>MAGGAGDRGAAGSRPVDLARLAGVSPQQIRNYADMGVLPAVPRTPSGYRRFDGRHRRALLAYLALERGYGLHAARSIMQAVHAGDLPRALMLVDAGHAALHEQRLSLRAAGEALEAVAARAPEAAGVPRSGMRIGEVAAYLGVRTSALRLWESTGLLTPRREEGTGYRLFDPADVRDARMVHMLRQGRYPLARIGPILDGLRRTGGSDALRAAIAQRQAELTERSAAMLEGSGLLHGHVTALGSAAGGDGSALPGN</sequence>
<dbReference type="InterPro" id="IPR009061">
    <property type="entry name" value="DNA-bd_dom_put_sf"/>
</dbReference>
<protein>
    <submittedName>
        <fullName evidence="3">DNA-binding transcriptional MerR regulator</fullName>
    </submittedName>
</protein>
<dbReference type="Gene3D" id="1.10.1660.10">
    <property type="match status" value="2"/>
</dbReference>
<keyword evidence="4" id="KW-1185">Reference proteome</keyword>
<name>A0A841D8Z8_PLAVE</name>
<dbReference type="SUPFAM" id="SSF46955">
    <property type="entry name" value="Putative DNA-binding domain"/>
    <property type="match status" value="2"/>
</dbReference>
<feature type="domain" description="HTH merR-type" evidence="2">
    <location>
        <begin position="18"/>
        <end position="52"/>
    </location>
</feature>
<dbReference type="AlphaFoldDB" id="A0A841D8Z8"/>
<dbReference type="Proteomes" id="UP000562352">
    <property type="component" value="Unassembled WGS sequence"/>
</dbReference>
<evidence type="ECO:0000313" key="3">
    <source>
        <dbReference type="EMBL" id="MBB5966671.1"/>
    </source>
</evidence>